<name>A0ABQ4YDZ2_9ASTR</name>
<evidence type="ECO:0000313" key="4">
    <source>
        <dbReference type="Proteomes" id="UP001151760"/>
    </source>
</evidence>
<feature type="region of interest" description="Disordered" evidence="1">
    <location>
        <begin position="139"/>
        <end position="165"/>
    </location>
</feature>
<organism evidence="3 4">
    <name type="scientific">Tanacetum coccineum</name>
    <dbReference type="NCBI Taxonomy" id="301880"/>
    <lineage>
        <taxon>Eukaryota</taxon>
        <taxon>Viridiplantae</taxon>
        <taxon>Streptophyta</taxon>
        <taxon>Embryophyta</taxon>
        <taxon>Tracheophyta</taxon>
        <taxon>Spermatophyta</taxon>
        <taxon>Magnoliopsida</taxon>
        <taxon>eudicotyledons</taxon>
        <taxon>Gunneridae</taxon>
        <taxon>Pentapetalae</taxon>
        <taxon>asterids</taxon>
        <taxon>campanulids</taxon>
        <taxon>Asterales</taxon>
        <taxon>Asteraceae</taxon>
        <taxon>Asteroideae</taxon>
        <taxon>Anthemideae</taxon>
        <taxon>Anthemidinae</taxon>
        <taxon>Tanacetum</taxon>
    </lineage>
</organism>
<feature type="domain" description="Reverse transcriptase" evidence="2">
    <location>
        <begin position="451"/>
        <end position="572"/>
    </location>
</feature>
<gene>
    <name evidence="3" type="ORF">Tco_0724983</name>
</gene>
<dbReference type="InterPro" id="IPR053134">
    <property type="entry name" value="RNA-dir_DNA_polymerase"/>
</dbReference>
<reference evidence="3" key="1">
    <citation type="journal article" date="2022" name="Int. J. Mol. Sci.">
        <title>Draft Genome of Tanacetum Coccineum: Genomic Comparison of Closely Related Tanacetum-Family Plants.</title>
        <authorList>
            <person name="Yamashiro T."/>
            <person name="Shiraishi A."/>
            <person name="Nakayama K."/>
            <person name="Satake H."/>
        </authorList>
    </citation>
    <scope>NUCLEOTIDE SEQUENCE</scope>
</reference>
<feature type="compositionally biased region" description="Basic and acidic residues" evidence="1">
    <location>
        <begin position="102"/>
        <end position="112"/>
    </location>
</feature>
<dbReference type="Proteomes" id="UP001151760">
    <property type="component" value="Unassembled WGS sequence"/>
</dbReference>
<dbReference type="SUPFAM" id="SSF56672">
    <property type="entry name" value="DNA/RNA polymerases"/>
    <property type="match status" value="1"/>
</dbReference>
<dbReference type="PANTHER" id="PTHR24559:SF444">
    <property type="entry name" value="REVERSE TRANSCRIPTASE DOMAIN-CONTAINING PROTEIN"/>
    <property type="match status" value="1"/>
</dbReference>
<dbReference type="Gene3D" id="3.30.70.270">
    <property type="match status" value="1"/>
</dbReference>
<dbReference type="Pfam" id="PF00078">
    <property type="entry name" value="RVT_1"/>
    <property type="match status" value="1"/>
</dbReference>
<dbReference type="Gene3D" id="3.10.10.10">
    <property type="entry name" value="HIV Type 1 Reverse Transcriptase, subunit A, domain 1"/>
    <property type="match status" value="1"/>
</dbReference>
<dbReference type="InterPro" id="IPR043502">
    <property type="entry name" value="DNA/RNA_pol_sf"/>
</dbReference>
<evidence type="ECO:0000313" key="3">
    <source>
        <dbReference type="EMBL" id="GJS75102.1"/>
    </source>
</evidence>
<sequence>MTNIREMMPPPGFSAPPHIPNVNNNERPPITTMVFAATTPRNTPFAYRVSTSTDPTPMISPAFVKANYEILESLLRDRQRQIRNEDLQTELEYFSEDYDKECEMESRPERTMEVTPPLRTRSPRVHRQRKRVVGFEEVLNREGSRTERNTEGNRPSKDGAKENGMREMNLPHFWQPTWEGTKMANLCLFANPTGSVTPFVCWIGDYPLLDGLKMPSHVASYDGKGNPDNFLHLFEGAIRMKKWLISLSHIYIYPQGFCPNMPEKEVHKSHLEVHNIKQREGESVKAFATRTRNLVEHLSTDLPPTYKGLMEKTYIWIKAREVATNGAPNDQRDNFERLLSSLSKSPREILATEKVAKTFEQPPRLPEIRELRHQMKEAVKSRQLAHLVKGIKKKKEKVSDTQLGKWKEERRNAKPTKTHVLMISRRSCNPKKIYVEEDYNKVGEITFSPLSDFKDINKACLKENHPLPATESKVEDIYQHRFKCFLDAYKGYHQIRIAKKDEEKMAFYTREGVFCYKRFPFGLKNAGETYQRLINKVFSCQVRQNMEVNANKMVIKSDSEEEIPADIKDTLERL</sequence>
<keyword evidence="4" id="KW-1185">Reference proteome</keyword>
<feature type="region of interest" description="Disordered" evidence="1">
    <location>
        <begin position="1"/>
        <end position="26"/>
    </location>
</feature>
<reference evidence="3" key="2">
    <citation type="submission" date="2022-01" db="EMBL/GenBank/DDBJ databases">
        <authorList>
            <person name="Yamashiro T."/>
            <person name="Shiraishi A."/>
            <person name="Satake H."/>
            <person name="Nakayama K."/>
        </authorList>
    </citation>
    <scope>NUCLEOTIDE SEQUENCE</scope>
</reference>
<accession>A0ABQ4YDZ2</accession>
<feature type="region of interest" description="Disordered" evidence="1">
    <location>
        <begin position="102"/>
        <end position="127"/>
    </location>
</feature>
<proteinExistence type="predicted"/>
<evidence type="ECO:0000259" key="2">
    <source>
        <dbReference type="Pfam" id="PF00078"/>
    </source>
</evidence>
<dbReference type="PANTHER" id="PTHR24559">
    <property type="entry name" value="TRANSPOSON TY3-I GAG-POL POLYPROTEIN"/>
    <property type="match status" value="1"/>
</dbReference>
<dbReference type="InterPro" id="IPR000477">
    <property type="entry name" value="RT_dom"/>
</dbReference>
<comment type="caution">
    <text evidence="3">The sequence shown here is derived from an EMBL/GenBank/DDBJ whole genome shotgun (WGS) entry which is preliminary data.</text>
</comment>
<dbReference type="CDD" id="cd01647">
    <property type="entry name" value="RT_LTR"/>
    <property type="match status" value="1"/>
</dbReference>
<evidence type="ECO:0000256" key="1">
    <source>
        <dbReference type="SAM" id="MobiDB-lite"/>
    </source>
</evidence>
<dbReference type="InterPro" id="IPR043128">
    <property type="entry name" value="Rev_trsase/Diguanyl_cyclase"/>
</dbReference>
<protein>
    <recommendedName>
        <fullName evidence="2">Reverse transcriptase domain-containing protein</fullName>
    </recommendedName>
</protein>
<dbReference type="EMBL" id="BQNB010010279">
    <property type="protein sequence ID" value="GJS75102.1"/>
    <property type="molecule type" value="Genomic_DNA"/>
</dbReference>
<feature type="compositionally biased region" description="Pro residues" evidence="1">
    <location>
        <begin position="8"/>
        <end position="19"/>
    </location>
</feature>